<dbReference type="EMBL" id="MLJW01000116">
    <property type="protein sequence ID" value="OIQ98634.1"/>
    <property type="molecule type" value="Genomic_DNA"/>
</dbReference>
<accession>A0A1J5RSH9</accession>
<proteinExistence type="predicted"/>
<organism evidence="1">
    <name type="scientific">mine drainage metagenome</name>
    <dbReference type="NCBI Taxonomy" id="410659"/>
    <lineage>
        <taxon>unclassified sequences</taxon>
        <taxon>metagenomes</taxon>
        <taxon>ecological metagenomes</taxon>
    </lineage>
</organism>
<sequence length="82" mass="9058">MKFTTFVAASAVLAFTSVAQASDKDNTYFWLHPKLGMVRVDKATNALVTSARPQTKDAKTTLWIDPKGNVRRISKPAPEPRP</sequence>
<gene>
    <name evidence="1" type="ORF">GALL_192920</name>
</gene>
<protein>
    <submittedName>
        <fullName evidence="1">Uncharacterized protein</fullName>
    </submittedName>
</protein>
<comment type="caution">
    <text evidence="1">The sequence shown here is derived from an EMBL/GenBank/DDBJ whole genome shotgun (WGS) entry which is preliminary data.</text>
</comment>
<reference evidence="1" key="1">
    <citation type="submission" date="2016-10" db="EMBL/GenBank/DDBJ databases">
        <title>Sequence of Gallionella enrichment culture.</title>
        <authorList>
            <person name="Poehlein A."/>
            <person name="Muehling M."/>
            <person name="Daniel R."/>
        </authorList>
    </citation>
    <scope>NUCLEOTIDE SEQUENCE</scope>
</reference>
<evidence type="ECO:0000313" key="1">
    <source>
        <dbReference type="EMBL" id="OIQ98634.1"/>
    </source>
</evidence>
<dbReference type="AlphaFoldDB" id="A0A1J5RSH9"/>
<name>A0A1J5RSH9_9ZZZZ</name>